<keyword evidence="2" id="KW-1133">Transmembrane helix</keyword>
<dbReference type="InterPro" id="IPR045009">
    <property type="entry name" value="CASPL-5"/>
</dbReference>
<protein>
    <recommendedName>
        <fullName evidence="5">CASP-like protein</fullName>
    </recommendedName>
</protein>
<reference evidence="3" key="1">
    <citation type="submission" date="2022-12" db="EMBL/GenBank/DDBJ databases">
        <title>Draft genome assemblies for two species of Escallonia (Escalloniales).</title>
        <authorList>
            <person name="Chanderbali A."/>
            <person name="Dervinis C."/>
            <person name="Anghel I."/>
            <person name="Soltis D."/>
            <person name="Soltis P."/>
            <person name="Zapata F."/>
        </authorList>
    </citation>
    <scope>NUCLEOTIDE SEQUENCE</scope>
    <source>
        <strain evidence="3">UCBG64.0493</strain>
        <tissue evidence="3">Leaf</tissue>
    </source>
</reference>
<feature type="transmembrane region" description="Helical" evidence="2">
    <location>
        <begin position="60"/>
        <end position="80"/>
    </location>
</feature>
<dbReference type="Proteomes" id="UP001188597">
    <property type="component" value="Unassembled WGS sequence"/>
</dbReference>
<feature type="transmembrane region" description="Helical" evidence="2">
    <location>
        <begin position="34"/>
        <end position="53"/>
    </location>
</feature>
<evidence type="ECO:0000256" key="2">
    <source>
        <dbReference type="SAM" id="Phobius"/>
    </source>
</evidence>
<accession>A0AA89B0T3</accession>
<keyword evidence="2" id="KW-0472">Membrane</keyword>
<keyword evidence="2" id="KW-0812">Transmembrane</keyword>
<comment type="caution">
    <text evidence="3">The sequence shown here is derived from an EMBL/GenBank/DDBJ whole genome shotgun (WGS) entry which is preliminary data.</text>
</comment>
<proteinExistence type="predicted"/>
<sequence>MVTIMGLVVPWSFTLALVDGYSVLVECPIRRQGIQLVLSILTLAAACSTTSVVARFCNRYLISAVMAFLAWFLSAASSLFNL</sequence>
<organism evidence="3 4">
    <name type="scientific">Escallonia herrerae</name>
    <dbReference type="NCBI Taxonomy" id="1293975"/>
    <lineage>
        <taxon>Eukaryota</taxon>
        <taxon>Viridiplantae</taxon>
        <taxon>Streptophyta</taxon>
        <taxon>Embryophyta</taxon>
        <taxon>Tracheophyta</taxon>
        <taxon>Spermatophyta</taxon>
        <taxon>Magnoliopsida</taxon>
        <taxon>eudicotyledons</taxon>
        <taxon>Gunneridae</taxon>
        <taxon>Pentapetalae</taxon>
        <taxon>asterids</taxon>
        <taxon>campanulids</taxon>
        <taxon>Escalloniales</taxon>
        <taxon>Escalloniaceae</taxon>
        <taxon>Escallonia</taxon>
    </lineage>
</organism>
<evidence type="ECO:0000313" key="4">
    <source>
        <dbReference type="Proteomes" id="UP001188597"/>
    </source>
</evidence>
<evidence type="ECO:0008006" key="5">
    <source>
        <dbReference type="Google" id="ProtNLM"/>
    </source>
</evidence>
<gene>
    <name evidence="3" type="ORF">RJ639_044989</name>
</gene>
<evidence type="ECO:0000313" key="3">
    <source>
        <dbReference type="EMBL" id="KAK3022995.1"/>
    </source>
</evidence>
<dbReference type="PANTHER" id="PTHR32021">
    <property type="entry name" value="CASP-LIKE PROTEIN 5B3"/>
    <property type="match status" value="1"/>
</dbReference>
<evidence type="ECO:0000256" key="1">
    <source>
        <dbReference type="ARBA" id="ARBA00011489"/>
    </source>
</evidence>
<dbReference type="PANTHER" id="PTHR32021:SF32">
    <property type="entry name" value="CASP-LIKE PROTEIN 5C3"/>
    <property type="match status" value="1"/>
</dbReference>
<dbReference type="EMBL" id="JAVXUP010000682">
    <property type="protein sequence ID" value="KAK3022995.1"/>
    <property type="molecule type" value="Genomic_DNA"/>
</dbReference>
<dbReference type="GO" id="GO:0016020">
    <property type="term" value="C:membrane"/>
    <property type="evidence" value="ECO:0007669"/>
    <property type="project" value="TreeGrafter"/>
</dbReference>
<dbReference type="AlphaFoldDB" id="A0AA89B0T3"/>
<comment type="subunit">
    <text evidence="1">Homodimer and heterodimers.</text>
</comment>
<keyword evidence="4" id="KW-1185">Reference proteome</keyword>
<name>A0AA89B0T3_9ASTE</name>